<dbReference type="InterPro" id="IPR017595">
    <property type="entry name" value="OHCU_decarboxylase-2"/>
</dbReference>
<dbReference type="Proteomes" id="UP000646749">
    <property type="component" value="Unassembled WGS sequence"/>
</dbReference>
<keyword evidence="9" id="KW-1185">Reference proteome</keyword>
<dbReference type="NCBIfam" id="NF010372">
    <property type="entry name" value="PRK13798.1"/>
    <property type="match status" value="1"/>
</dbReference>
<dbReference type="SUPFAM" id="SSF158694">
    <property type="entry name" value="UraD-Like"/>
    <property type="match status" value="1"/>
</dbReference>
<dbReference type="PANTHER" id="PTHR43466">
    <property type="entry name" value="2-OXO-4-HYDROXY-4-CARBOXY-5-UREIDOIMIDAZOLINE DECARBOXYLASE-RELATED"/>
    <property type="match status" value="1"/>
</dbReference>
<dbReference type="InterPro" id="IPR018020">
    <property type="entry name" value="OHCU_decarboxylase"/>
</dbReference>
<evidence type="ECO:0000256" key="3">
    <source>
        <dbReference type="ARBA" id="ARBA00012257"/>
    </source>
</evidence>
<proteinExistence type="predicted"/>
<comment type="catalytic activity">
    <reaction evidence="1">
        <text>5-hydroxy-2-oxo-4-ureido-2,5-dihydro-1H-imidazole-5-carboxylate + H(+) = (S)-allantoin + CO2</text>
        <dbReference type="Rhea" id="RHEA:26301"/>
        <dbReference type="ChEBI" id="CHEBI:15378"/>
        <dbReference type="ChEBI" id="CHEBI:15678"/>
        <dbReference type="ChEBI" id="CHEBI:16526"/>
        <dbReference type="ChEBI" id="CHEBI:58639"/>
        <dbReference type="EC" id="4.1.1.97"/>
    </reaction>
</comment>
<evidence type="ECO:0000256" key="2">
    <source>
        <dbReference type="ARBA" id="ARBA00004754"/>
    </source>
</evidence>
<protein>
    <recommendedName>
        <fullName evidence="3">2-oxo-4-hydroxy-4-carboxy-5-ureidoimidazoline decarboxylase</fullName>
        <ecNumber evidence="3">4.1.1.97</ecNumber>
    </recommendedName>
</protein>
<evidence type="ECO:0000313" key="9">
    <source>
        <dbReference type="Proteomes" id="UP000646749"/>
    </source>
</evidence>
<gene>
    <name evidence="8" type="ORF">Pen02_75760</name>
</gene>
<dbReference type="Gene3D" id="1.10.3330.10">
    <property type="entry name" value="Oxo-4-hydroxy-4-carboxy-5-ureidoimidazoline decarboxylase"/>
    <property type="match status" value="1"/>
</dbReference>
<keyword evidence="5" id="KW-0210">Decarboxylase</keyword>
<evidence type="ECO:0000259" key="7">
    <source>
        <dbReference type="Pfam" id="PF09349"/>
    </source>
</evidence>
<dbReference type="EC" id="4.1.1.97" evidence="3"/>
<evidence type="ECO:0000256" key="1">
    <source>
        <dbReference type="ARBA" id="ARBA00001163"/>
    </source>
</evidence>
<dbReference type="Pfam" id="PF09349">
    <property type="entry name" value="OHCU_decarbox"/>
    <property type="match status" value="1"/>
</dbReference>
<dbReference type="EMBL" id="BONW01000044">
    <property type="protein sequence ID" value="GIG92640.1"/>
    <property type="molecule type" value="Genomic_DNA"/>
</dbReference>
<feature type="domain" description="Oxo-4-hydroxy-4-carboxy-5-ureidoimidazoline decarboxylase" evidence="7">
    <location>
        <begin position="12"/>
        <end position="165"/>
    </location>
</feature>
<dbReference type="InterPro" id="IPR036778">
    <property type="entry name" value="OHCU_decarboxylase_sf"/>
</dbReference>
<dbReference type="NCBIfam" id="TIGR03180">
    <property type="entry name" value="UraD_2"/>
    <property type="match status" value="1"/>
</dbReference>
<evidence type="ECO:0000256" key="4">
    <source>
        <dbReference type="ARBA" id="ARBA00022631"/>
    </source>
</evidence>
<name>A0ABQ4ED35_9ACTN</name>
<comment type="caution">
    <text evidence="8">The sequence shown here is derived from an EMBL/GenBank/DDBJ whole genome shotgun (WGS) entry which is preliminary data.</text>
</comment>
<comment type="pathway">
    <text evidence="2">Purine metabolism; urate degradation; (S)-allantoin from urate: step 3/3.</text>
</comment>
<keyword evidence="4" id="KW-0659">Purine metabolism</keyword>
<evidence type="ECO:0000256" key="6">
    <source>
        <dbReference type="ARBA" id="ARBA00023239"/>
    </source>
</evidence>
<evidence type="ECO:0000313" key="8">
    <source>
        <dbReference type="EMBL" id="GIG92640.1"/>
    </source>
</evidence>
<reference evidence="8 9" key="1">
    <citation type="submission" date="2021-01" db="EMBL/GenBank/DDBJ databases">
        <title>Whole genome shotgun sequence of Plantactinospora endophytica NBRC 110450.</title>
        <authorList>
            <person name="Komaki H."/>
            <person name="Tamura T."/>
        </authorList>
    </citation>
    <scope>NUCLEOTIDE SEQUENCE [LARGE SCALE GENOMIC DNA]</scope>
    <source>
        <strain evidence="8 9">NBRC 110450</strain>
    </source>
</reference>
<sequence length="169" mass="18752">MATVSAVLDEFNRRPAAEVEAELLACCAVPEWARLVADGRPYPEVGAVLAVADAALRRLGWSDLARALAAHPRIGERPTGTDRESAWSRREQAGMDDADPAIRAGLARANREYEQRFGHVFLVFANGRTDRELLAAARERLGNDPGTEREVVREELRQIALLRLRRLLS</sequence>
<dbReference type="PANTHER" id="PTHR43466:SF1">
    <property type="entry name" value="2-OXO-4-HYDROXY-4-CARBOXY-5-UREIDOIMIDAZOLINE DECARBOXYLASE-RELATED"/>
    <property type="match status" value="1"/>
</dbReference>
<organism evidence="8 9">
    <name type="scientific">Plantactinospora endophytica</name>
    <dbReference type="NCBI Taxonomy" id="673535"/>
    <lineage>
        <taxon>Bacteria</taxon>
        <taxon>Bacillati</taxon>
        <taxon>Actinomycetota</taxon>
        <taxon>Actinomycetes</taxon>
        <taxon>Micromonosporales</taxon>
        <taxon>Micromonosporaceae</taxon>
        <taxon>Plantactinospora</taxon>
    </lineage>
</organism>
<keyword evidence="6" id="KW-0456">Lyase</keyword>
<dbReference type="RefSeq" id="WP_239141913.1">
    <property type="nucleotide sequence ID" value="NZ_BONW01000044.1"/>
</dbReference>
<evidence type="ECO:0000256" key="5">
    <source>
        <dbReference type="ARBA" id="ARBA00022793"/>
    </source>
</evidence>
<accession>A0ABQ4ED35</accession>